<dbReference type="InterPro" id="IPR016047">
    <property type="entry name" value="M23ase_b-sheet_dom"/>
</dbReference>
<dbReference type="Pfam" id="PF01551">
    <property type="entry name" value="Peptidase_M23"/>
    <property type="match status" value="1"/>
</dbReference>
<accession>A0ABQ5VST3</accession>
<dbReference type="PANTHER" id="PTHR21666">
    <property type="entry name" value="PEPTIDASE-RELATED"/>
    <property type="match status" value="1"/>
</dbReference>
<evidence type="ECO:0000313" key="7">
    <source>
        <dbReference type="Proteomes" id="UP001156694"/>
    </source>
</evidence>
<reference evidence="7" key="1">
    <citation type="journal article" date="2019" name="Int. J. Syst. Evol. Microbiol.">
        <title>The Global Catalogue of Microorganisms (GCM) 10K type strain sequencing project: providing services to taxonomists for standard genome sequencing and annotation.</title>
        <authorList>
            <consortium name="The Broad Institute Genomics Platform"/>
            <consortium name="The Broad Institute Genome Sequencing Center for Infectious Disease"/>
            <person name="Wu L."/>
            <person name="Ma J."/>
        </authorList>
    </citation>
    <scope>NUCLEOTIDE SEQUENCE [LARGE SCALE GENOMIC DNA]</scope>
    <source>
        <strain evidence="7">NBRC 110140</strain>
    </source>
</reference>
<evidence type="ECO:0000259" key="4">
    <source>
        <dbReference type="Pfam" id="PF01551"/>
    </source>
</evidence>
<dbReference type="CDD" id="cd12797">
    <property type="entry name" value="M23_peptidase"/>
    <property type="match status" value="1"/>
</dbReference>
<evidence type="ECO:0000256" key="1">
    <source>
        <dbReference type="ARBA" id="ARBA00022729"/>
    </source>
</evidence>
<comment type="caution">
    <text evidence="6">The sequence shown here is derived from an EMBL/GenBank/DDBJ whole genome shotgun (WGS) entry which is preliminary data.</text>
</comment>
<evidence type="ECO:0000313" key="6">
    <source>
        <dbReference type="EMBL" id="GLQ34346.1"/>
    </source>
</evidence>
<protein>
    <submittedName>
        <fullName evidence="6">Peptidase M23</fullName>
    </submittedName>
</protein>
<evidence type="ECO:0000256" key="3">
    <source>
        <dbReference type="SAM" id="Phobius"/>
    </source>
</evidence>
<evidence type="ECO:0000256" key="2">
    <source>
        <dbReference type="SAM" id="Coils"/>
    </source>
</evidence>
<dbReference type="InterPro" id="IPR045974">
    <property type="entry name" value="DUF5930"/>
</dbReference>
<sequence>MLERHVPEQRIYIRSEKTTRYLRFSPLAQTLVGTTVAASFSWMVVASVSLAIQSISENSKKEQAEVLQSAYESRLAQLASERDQRSLEAQTSLERFYIALDQVSLQQSEMLKLEEERRELGRGLKIMQRKLQDAIKSRDEAQERSDALLADLQSVTGNLNSQLGSANDTEETLAFVTNALEDIVIERDALSKTSTRMKEHVATLELDAALLQERGNQIFDRLEDAVDIALSPMSKALDRKGINSNALISEVKRGYSGTGGPLTPLEISTESLLADEMSARASGLLRDLDRVNLMKLAMRKVPLGHPVAGSYRYTSGFGYRRDPKTGGRRLHKGTDMAGPLNTKIVSAGDGVVTFAGTQSGYGRLVKIKHSQGFETFYAHLNKIMVKSGQKVSLGDQIGAMGNSGRSTGVHLHYEIRLGGQSINAKNYMEAAKNVF</sequence>
<feature type="coiled-coil region" evidence="2">
    <location>
        <begin position="110"/>
        <end position="151"/>
    </location>
</feature>
<feature type="domain" description="M23ase beta-sheet core" evidence="4">
    <location>
        <begin position="330"/>
        <end position="423"/>
    </location>
</feature>
<keyword evidence="3" id="KW-0472">Membrane</keyword>
<evidence type="ECO:0000259" key="5">
    <source>
        <dbReference type="Pfam" id="PF19353"/>
    </source>
</evidence>
<dbReference type="EMBL" id="BSNN01000002">
    <property type="protein sequence ID" value="GLQ34346.1"/>
    <property type="molecule type" value="Genomic_DNA"/>
</dbReference>
<dbReference type="Gene3D" id="2.70.70.10">
    <property type="entry name" value="Glucose Permease (Domain IIA)"/>
    <property type="match status" value="1"/>
</dbReference>
<gene>
    <name evidence="6" type="ORF">GCM10007939_06290</name>
</gene>
<feature type="transmembrane region" description="Helical" evidence="3">
    <location>
        <begin position="21"/>
        <end position="45"/>
    </location>
</feature>
<keyword evidence="3" id="KW-1133">Transmembrane helix</keyword>
<dbReference type="Pfam" id="PF19353">
    <property type="entry name" value="DUF5930"/>
    <property type="match status" value="1"/>
</dbReference>
<keyword evidence="3" id="KW-0812">Transmembrane</keyword>
<dbReference type="PANTHER" id="PTHR21666:SF289">
    <property type="entry name" value="L-ALA--D-GLU ENDOPEPTIDASE"/>
    <property type="match status" value="1"/>
</dbReference>
<keyword evidence="1" id="KW-0732">Signal</keyword>
<keyword evidence="2" id="KW-0175">Coiled coil</keyword>
<dbReference type="Proteomes" id="UP001156694">
    <property type="component" value="Unassembled WGS sequence"/>
</dbReference>
<organism evidence="6 7">
    <name type="scientific">Amylibacter marinus</name>
    <dbReference type="NCBI Taxonomy" id="1475483"/>
    <lineage>
        <taxon>Bacteria</taxon>
        <taxon>Pseudomonadati</taxon>
        <taxon>Pseudomonadota</taxon>
        <taxon>Alphaproteobacteria</taxon>
        <taxon>Rhodobacterales</taxon>
        <taxon>Paracoccaceae</taxon>
        <taxon>Amylibacter</taxon>
    </lineage>
</organism>
<name>A0ABQ5VST3_9RHOB</name>
<dbReference type="InterPro" id="IPR011055">
    <property type="entry name" value="Dup_hybrid_motif"/>
</dbReference>
<keyword evidence="7" id="KW-1185">Reference proteome</keyword>
<feature type="domain" description="DUF5930" evidence="5">
    <location>
        <begin position="1"/>
        <end position="312"/>
    </location>
</feature>
<dbReference type="InterPro" id="IPR050570">
    <property type="entry name" value="Cell_wall_metabolism_enzyme"/>
</dbReference>
<proteinExistence type="predicted"/>
<dbReference type="SUPFAM" id="SSF51261">
    <property type="entry name" value="Duplicated hybrid motif"/>
    <property type="match status" value="1"/>
</dbReference>